<evidence type="ECO:0000256" key="4">
    <source>
        <dbReference type="ARBA" id="ARBA00022737"/>
    </source>
</evidence>
<dbReference type="Pfam" id="PF14484">
    <property type="entry name" value="FISNA"/>
    <property type="match status" value="1"/>
</dbReference>
<keyword evidence="3" id="KW-0433">Leucine-rich repeat</keyword>
<dbReference type="Pfam" id="PF05729">
    <property type="entry name" value="NACHT"/>
    <property type="match status" value="1"/>
</dbReference>
<evidence type="ECO:0000256" key="2">
    <source>
        <dbReference type="ARBA" id="ARBA00022490"/>
    </source>
</evidence>
<protein>
    <submittedName>
        <fullName evidence="10">NLR family CARD domain-containing protein 3-like isoform X4</fullName>
    </submittedName>
</protein>
<evidence type="ECO:0000256" key="1">
    <source>
        <dbReference type="ARBA" id="ARBA00004496"/>
    </source>
</evidence>
<name>A0A8M1KR30_CLUHA</name>
<dbReference type="AlphaFoldDB" id="A0A8M1KR30"/>
<evidence type="ECO:0000256" key="5">
    <source>
        <dbReference type="ARBA" id="ARBA00022741"/>
    </source>
</evidence>
<keyword evidence="5" id="KW-0547">Nucleotide-binding</keyword>
<sequence>MGAILCDRHVRQERPPSPVPTCVSMKSDQSHERRINFQNEDGTNGSRSQMEECKPDAVSDQFTQSQHGDLKHIFQVLEEKIITFVKNELKRFKRMLSPDYQENFESKEEDESEAREGALKMALHFLRNMEQQDLADKLQEKMDVVCQSELKRNLKNKYQSVFEGIPKQGSSALLEKIYTEVYITEGGSGKVNEEHEVRQIESRSKRPAGQETSIRCSDIFKPLPGQDKPIRSVVTKGVAGIGKTVSVQKFILDWAKGKENQDIHFIYPLLFRELNLMRENQLSLMDLLHHFFTEIKQSTFPSQGKYKALFIFDGLDECRLQLDFQNNESLTDVTEVTSLDVLLTNVIKGNLLPSALLWITSRPAAANQIPPECVDRVTEVQGFNNPQKEEYFRKRISDQNLASKVISHVKLSRSLHIMCHIPVFCWIAATVLGLILGSSGGGQIPKTLTEMYTYFLIFQTKQRSLKFENVHDLDPQWNQKVIRGLGKLAYEQLEKGHLIFYEEDLRECGIDVREAAVCSGICSQIFREESGLHQEKVYCFLHLSIQEYLAALYVLLMLITKRKDLISPKQAPRKVFMILKKRSVHKSMIILHKSAVDKALEHEDGRFDLFLRFLLGLSLESNQTLLHGLLQRGQNQIDNEETISYIKENIREVPSSERRLNLFHCLNELNDHSLVEEVQSFLSAGTLSEAELSPTQWSSLVFVLLTSEQNLDVFDLKKYIRSDEAFLRLQPVVEECQKAQ</sequence>
<dbReference type="InterPro" id="IPR051261">
    <property type="entry name" value="NLR"/>
</dbReference>
<keyword evidence="4" id="KW-0677">Repeat</keyword>
<dbReference type="Proteomes" id="UP000515152">
    <property type="component" value="Chromosome 19"/>
</dbReference>
<proteinExistence type="predicted"/>
<keyword evidence="9" id="KW-1185">Reference proteome</keyword>
<evidence type="ECO:0000256" key="6">
    <source>
        <dbReference type="ARBA" id="ARBA00022840"/>
    </source>
</evidence>
<dbReference type="FunFam" id="3.40.50.300:FF:001524">
    <property type="entry name" value="Si:dkey-126g1.7"/>
    <property type="match status" value="1"/>
</dbReference>
<evidence type="ECO:0000256" key="3">
    <source>
        <dbReference type="ARBA" id="ARBA00022614"/>
    </source>
</evidence>
<dbReference type="PANTHER" id="PTHR24106">
    <property type="entry name" value="NACHT, LRR AND CARD DOMAINS-CONTAINING"/>
    <property type="match status" value="1"/>
</dbReference>
<dbReference type="InterPro" id="IPR041267">
    <property type="entry name" value="NLRP_HD2"/>
</dbReference>
<reference evidence="10" key="1">
    <citation type="submission" date="2025-08" db="UniProtKB">
        <authorList>
            <consortium name="RefSeq"/>
        </authorList>
    </citation>
    <scope>IDENTIFICATION</scope>
</reference>
<dbReference type="PROSITE" id="PS50837">
    <property type="entry name" value="NACHT"/>
    <property type="match status" value="1"/>
</dbReference>
<evidence type="ECO:0000313" key="9">
    <source>
        <dbReference type="Proteomes" id="UP000515152"/>
    </source>
</evidence>
<feature type="compositionally biased region" description="Polar residues" evidence="7">
    <location>
        <begin position="36"/>
        <end position="48"/>
    </location>
</feature>
<feature type="domain" description="NACHT" evidence="8">
    <location>
        <begin position="231"/>
        <end position="365"/>
    </location>
</feature>
<keyword evidence="2" id="KW-0963">Cytoplasm</keyword>
<evidence type="ECO:0000259" key="8">
    <source>
        <dbReference type="PROSITE" id="PS50837"/>
    </source>
</evidence>
<dbReference type="Pfam" id="PF17779">
    <property type="entry name" value="WHD_NOD2"/>
    <property type="match status" value="1"/>
</dbReference>
<evidence type="ECO:0000256" key="7">
    <source>
        <dbReference type="SAM" id="MobiDB-lite"/>
    </source>
</evidence>
<dbReference type="InterPro" id="IPR041075">
    <property type="entry name" value="NOD1/2_WH"/>
</dbReference>
<comment type="subcellular location">
    <subcellularLocation>
        <location evidence="1">Cytoplasm</location>
    </subcellularLocation>
</comment>
<dbReference type="SMART" id="SM01288">
    <property type="entry name" value="FISNA"/>
    <property type="match status" value="1"/>
</dbReference>
<dbReference type="Pfam" id="PF17776">
    <property type="entry name" value="NLRC4_HD2"/>
    <property type="match status" value="1"/>
</dbReference>
<gene>
    <name evidence="10" type="primary">LOC116225056</name>
</gene>
<dbReference type="GO" id="GO:0005737">
    <property type="term" value="C:cytoplasm"/>
    <property type="evidence" value="ECO:0007669"/>
    <property type="project" value="UniProtKB-SubCell"/>
</dbReference>
<dbReference type="GeneID" id="116225056"/>
<organism evidence="9 10">
    <name type="scientific">Clupea harengus</name>
    <name type="common">Atlantic herring</name>
    <dbReference type="NCBI Taxonomy" id="7950"/>
    <lineage>
        <taxon>Eukaryota</taxon>
        <taxon>Metazoa</taxon>
        <taxon>Chordata</taxon>
        <taxon>Craniata</taxon>
        <taxon>Vertebrata</taxon>
        <taxon>Euteleostomi</taxon>
        <taxon>Actinopterygii</taxon>
        <taxon>Neopterygii</taxon>
        <taxon>Teleostei</taxon>
        <taxon>Clupei</taxon>
        <taxon>Clupeiformes</taxon>
        <taxon>Clupeoidei</taxon>
        <taxon>Clupeidae</taxon>
        <taxon>Clupea</taxon>
    </lineage>
</organism>
<dbReference type="InterPro" id="IPR007111">
    <property type="entry name" value="NACHT_NTPase"/>
</dbReference>
<dbReference type="RefSeq" id="XP_042566511.1">
    <property type="nucleotide sequence ID" value="XM_042710577.1"/>
</dbReference>
<keyword evidence="6" id="KW-0067">ATP-binding</keyword>
<dbReference type="GO" id="GO:0005524">
    <property type="term" value="F:ATP binding"/>
    <property type="evidence" value="ECO:0007669"/>
    <property type="project" value="UniProtKB-KW"/>
</dbReference>
<accession>A0A8M1KR30</accession>
<feature type="region of interest" description="Disordered" evidence="7">
    <location>
        <begin position="10"/>
        <end position="50"/>
    </location>
</feature>
<evidence type="ECO:0000313" key="10">
    <source>
        <dbReference type="RefSeq" id="XP_042566511.1"/>
    </source>
</evidence>
<dbReference type="InterPro" id="IPR029495">
    <property type="entry name" value="NACHT-assoc"/>
</dbReference>